<dbReference type="InterPro" id="IPR052021">
    <property type="entry name" value="Type-I_RS_S_subunit"/>
</dbReference>
<dbReference type="EMBL" id="FTOT01000022">
    <property type="protein sequence ID" value="SIT25389.1"/>
    <property type="molecule type" value="Genomic_DNA"/>
</dbReference>
<sequence length="368" mass="40882">MSHVQEVNLVEIARPKQWPTLSRRELRPEGFPVYGANGIIGFADQYTHEEPTIIIGCRGSCGTLHVTQPRSYVTGNAMALDQMRLDLVDQRYIFYFLARRGFDDIISGSSQPQITGKGLARIKVPLLPLLEQRRISDLLDKAESIRRKRASIVAKVDELIKSEFVKRFGTPLNNSKGLPVAPIKSFGEVVTGNTPPRKDPENYGDEIEWIKSDNINTPNHFLTVAQERLSSAGKRIGRTAPSGSTLVTCIARSPSVIGNAALADREVAFNQQINAVIPGGNTDPYFLYCQFLVAKSLVQASSTNSMKGMVSKGKFQEIEFIKPAIVDQARFGEFFSRVHKLSRSLDTDLLASEELFHSLSQRAFRGEL</sequence>
<gene>
    <name evidence="5" type="ORF">SAMN05421774_1223</name>
</gene>
<keyword evidence="2" id="KW-0680">Restriction system</keyword>
<dbReference type="OrthoDB" id="164285at2"/>
<evidence type="ECO:0000259" key="4">
    <source>
        <dbReference type="Pfam" id="PF01420"/>
    </source>
</evidence>
<evidence type="ECO:0000313" key="5">
    <source>
        <dbReference type="EMBL" id="SIT25389.1"/>
    </source>
</evidence>
<evidence type="ECO:0000256" key="3">
    <source>
        <dbReference type="ARBA" id="ARBA00023125"/>
    </source>
</evidence>
<dbReference type="PANTHER" id="PTHR30408:SF12">
    <property type="entry name" value="TYPE I RESTRICTION ENZYME MJAVIII SPECIFICITY SUBUNIT"/>
    <property type="match status" value="1"/>
</dbReference>
<name>A0A1N7QRJ3_9RHOB</name>
<dbReference type="GO" id="GO:0003677">
    <property type="term" value="F:DNA binding"/>
    <property type="evidence" value="ECO:0007669"/>
    <property type="project" value="UniProtKB-KW"/>
</dbReference>
<keyword evidence="3" id="KW-0238">DNA-binding</keyword>
<proteinExistence type="inferred from homology"/>
<dbReference type="InterPro" id="IPR044946">
    <property type="entry name" value="Restrct_endonuc_typeI_TRD_sf"/>
</dbReference>
<dbReference type="Proteomes" id="UP000186141">
    <property type="component" value="Unassembled WGS sequence"/>
</dbReference>
<accession>A0A1N7QRJ3</accession>
<dbReference type="CDD" id="cd17266">
    <property type="entry name" value="RMtype1_S_Sau1132ORF3780P-TRD2-CR2_like"/>
    <property type="match status" value="1"/>
</dbReference>
<reference evidence="5 6" key="1">
    <citation type="submission" date="2017-01" db="EMBL/GenBank/DDBJ databases">
        <authorList>
            <person name="Mah S.A."/>
            <person name="Swanson W.J."/>
            <person name="Moy G.W."/>
            <person name="Vacquier V.D."/>
        </authorList>
    </citation>
    <scope>NUCLEOTIDE SEQUENCE [LARGE SCALE GENOMIC DNA]</scope>
    <source>
        <strain evidence="5 6">DSM 26375</strain>
    </source>
</reference>
<dbReference type="Gene3D" id="3.90.220.20">
    <property type="entry name" value="DNA methylase specificity domains"/>
    <property type="match status" value="2"/>
</dbReference>
<comment type="similarity">
    <text evidence="1">Belongs to the type-I restriction system S methylase family.</text>
</comment>
<dbReference type="RefSeq" id="WP_076534604.1">
    <property type="nucleotide sequence ID" value="NZ_BMEH01000021.1"/>
</dbReference>
<keyword evidence="6" id="KW-1185">Reference proteome</keyword>
<dbReference type="PANTHER" id="PTHR30408">
    <property type="entry name" value="TYPE-1 RESTRICTION ENZYME ECOKI SPECIFICITY PROTEIN"/>
    <property type="match status" value="1"/>
</dbReference>
<organism evidence="5 6">
    <name type="scientific">Gemmobacter megaterium</name>
    <dbReference type="NCBI Taxonomy" id="1086013"/>
    <lineage>
        <taxon>Bacteria</taxon>
        <taxon>Pseudomonadati</taxon>
        <taxon>Pseudomonadota</taxon>
        <taxon>Alphaproteobacteria</taxon>
        <taxon>Rhodobacterales</taxon>
        <taxon>Paracoccaceae</taxon>
        <taxon>Gemmobacter</taxon>
    </lineage>
</organism>
<dbReference type="GO" id="GO:0009307">
    <property type="term" value="P:DNA restriction-modification system"/>
    <property type="evidence" value="ECO:0007669"/>
    <property type="project" value="UniProtKB-KW"/>
</dbReference>
<dbReference type="STRING" id="1086013.SAMN05421774_1223"/>
<feature type="domain" description="Type I restriction modification DNA specificity" evidence="4">
    <location>
        <begin position="3"/>
        <end position="144"/>
    </location>
</feature>
<dbReference type="CDD" id="cd17293">
    <property type="entry name" value="RMtype1_S_Ppo21ORF8840P_TRD1-CR1_like"/>
    <property type="match status" value="1"/>
</dbReference>
<evidence type="ECO:0000256" key="2">
    <source>
        <dbReference type="ARBA" id="ARBA00022747"/>
    </source>
</evidence>
<dbReference type="SUPFAM" id="SSF116734">
    <property type="entry name" value="DNA methylase specificity domain"/>
    <property type="match status" value="2"/>
</dbReference>
<dbReference type="InterPro" id="IPR000055">
    <property type="entry name" value="Restrct_endonuc_typeI_TRD"/>
</dbReference>
<dbReference type="AlphaFoldDB" id="A0A1N7QRJ3"/>
<feature type="domain" description="Type I restriction modification DNA specificity" evidence="4">
    <location>
        <begin position="182"/>
        <end position="340"/>
    </location>
</feature>
<evidence type="ECO:0000256" key="1">
    <source>
        <dbReference type="ARBA" id="ARBA00010923"/>
    </source>
</evidence>
<evidence type="ECO:0000313" key="6">
    <source>
        <dbReference type="Proteomes" id="UP000186141"/>
    </source>
</evidence>
<dbReference type="Pfam" id="PF01420">
    <property type="entry name" value="Methylase_S"/>
    <property type="match status" value="2"/>
</dbReference>
<protein>
    <submittedName>
        <fullName evidence="5">Type I restriction enzyme, S subunit</fullName>
    </submittedName>
</protein>